<evidence type="ECO:0000259" key="8">
    <source>
        <dbReference type="PROSITE" id="PS50928"/>
    </source>
</evidence>
<keyword evidence="3" id="KW-1003">Cell membrane</keyword>
<dbReference type="InterPro" id="IPR035906">
    <property type="entry name" value="MetI-like_sf"/>
</dbReference>
<evidence type="ECO:0000256" key="3">
    <source>
        <dbReference type="ARBA" id="ARBA00022475"/>
    </source>
</evidence>
<keyword evidence="6 7" id="KW-0472">Membrane</keyword>
<evidence type="ECO:0000256" key="6">
    <source>
        <dbReference type="ARBA" id="ARBA00023136"/>
    </source>
</evidence>
<dbReference type="Pfam" id="PF00528">
    <property type="entry name" value="BPD_transp_1"/>
    <property type="match status" value="1"/>
</dbReference>
<name>K7SGY2_ACIA4</name>
<dbReference type="PATRIC" id="fig|1171373.8.peg.699"/>
<sequence>MSNTTTARTAVAADRKPIEKAYLWMLIPAFLLFTGLIVVPLLQGIFFTFTNYKGYGAWHFIGLQNYIALFSDDIIWQSYKFTLLYAVTGTILVNIIAICLALLLNAKLASTSFWRGIYFIPYLLPVLVISYIFSYLFTNNLPLIGQKLGWDWLSTSLLANENLAWIGIVIVGVWQAVAFNTLIYLAGLQTIPSEVYEASSLDGAVGWKQFRTITFPLIMGYFTINMVLSFKNMLGVFDQVVALTNGGPGTSTQSIAFLIFSNGFKGGEYAYQTANGVIYFIIVLVLSFVQLRFLQGKED</sequence>
<dbReference type="STRING" id="1171373.PACID_06920"/>
<keyword evidence="4 7" id="KW-0812">Transmembrane</keyword>
<evidence type="ECO:0000256" key="4">
    <source>
        <dbReference type="ARBA" id="ARBA00022692"/>
    </source>
</evidence>
<dbReference type="InterPro" id="IPR051393">
    <property type="entry name" value="ABC_transporter_permease"/>
</dbReference>
<evidence type="ECO:0000256" key="1">
    <source>
        <dbReference type="ARBA" id="ARBA00004651"/>
    </source>
</evidence>
<feature type="transmembrane region" description="Helical" evidence="7">
    <location>
        <begin position="209"/>
        <end position="228"/>
    </location>
</feature>
<dbReference type="Gene3D" id="1.10.3720.10">
    <property type="entry name" value="MetI-like"/>
    <property type="match status" value="1"/>
</dbReference>
<protein>
    <submittedName>
        <fullName evidence="9">Sugar ABC superfamily ATP binding cassette transporter, membrane protein</fullName>
    </submittedName>
</protein>
<feature type="transmembrane region" description="Helical" evidence="7">
    <location>
        <begin position="83"/>
        <end position="104"/>
    </location>
</feature>
<accession>K7SGY2</accession>
<evidence type="ECO:0000256" key="7">
    <source>
        <dbReference type="RuleBase" id="RU363032"/>
    </source>
</evidence>
<evidence type="ECO:0000313" key="9">
    <source>
        <dbReference type="EMBL" id="AFV88530.1"/>
    </source>
</evidence>
<dbReference type="PROSITE" id="PS50928">
    <property type="entry name" value="ABC_TM1"/>
    <property type="match status" value="1"/>
</dbReference>
<feature type="transmembrane region" description="Helical" evidence="7">
    <location>
        <begin position="21"/>
        <end position="46"/>
    </location>
</feature>
<dbReference type="eggNOG" id="COG1175">
    <property type="taxonomic scope" value="Bacteria"/>
</dbReference>
<dbReference type="PANTHER" id="PTHR30193:SF37">
    <property type="entry name" value="INNER MEMBRANE ABC TRANSPORTER PERMEASE PROTEIN YCJO"/>
    <property type="match status" value="1"/>
</dbReference>
<dbReference type="EMBL" id="CP003493">
    <property type="protein sequence ID" value="AFV88530.1"/>
    <property type="molecule type" value="Genomic_DNA"/>
</dbReference>
<dbReference type="InterPro" id="IPR000515">
    <property type="entry name" value="MetI-like"/>
</dbReference>
<dbReference type="PANTHER" id="PTHR30193">
    <property type="entry name" value="ABC TRANSPORTER PERMEASE PROTEIN"/>
    <property type="match status" value="1"/>
</dbReference>
<dbReference type="GO" id="GO:0055085">
    <property type="term" value="P:transmembrane transport"/>
    <property type="evidence" value="ECO:0007669"/>
    <property type="project" value="InterPro"/>
</dbReference>
<gene>
    <name evidence="9" type="ordered locus">PACID_06920</name>
</gene>
<dbReference type="HOGENOM" id="CLU_016047_0_0_11"/>
<comment type="similarity">
    <text evidence="7">Belongs to the binding-protein-dependent transport system permease family.</text>
</comment>
<proteinExistence type="inferred from homology"/>
<organism evidence="9 10">
    <name type="scientific">Acidipropionibacterium acidipropionici (strain ATCC 4875 / DSM 20272 / JCM 6432 / NBRC 12425 / NCIMB 8070 / 4)</name>
    <name type="common">Propionibacterium acidipropionici</name>
    <dbReference type="NCBI Taxonomy" id="1171373"/>
    <lineage>
        <taxon>Bacteria</taxon>
        <taxon>Bacillati</taxon>
        <taxon>Actinomycetota</taxon>
        <taxon>Actinomycetes</taxon>
        <taxon>Propionibacteriales</taxon>
        <taxon>Propionibacteriaceae</taxon>
        <taxon>Acidipropionibacterium</taxon>
    </lineage>
</organism>
<dbReference type="SUPFAM" id="SSF161098">
    <property type="entry name" value="MetI-like"/>
    <property type="match status" value="1"/>
</dbReference>
<dbReference type="RefSeq" id="WP_015069443.1">
    <property type="nucleotide sequence ID" value="NC_019395.1"/>
</dbReference>
<evidence type="ECO:0000313" key="10">
    <source>
        <dbReference type="Proteomes" id="UP000000214"/>
    </source>
</evidence>
<keyword evidence="2 7" id="KW-0813">Transport</keyword>
<dbReference type="CDD" id="cd06261">
    <property type="entry name" value="TM_PBP2"/>
    <property type="match status" value="1"/>
</dbReference>
<feature type="transmembrane region" description="Helical" evidence="7">
    <location>
        <begin position="163"/>
        <end position="188"/>
    </location>
</feature>
<feature type="domain" description="ABC transmembrane type-1" evidence="8">
    <location>
        <begin position="79"/>
        <end position="290"/>
    </location>
</feature>
<reference evidence="9 10" key="1">
    <citation type="journal article" date="2012" name="BMC Genomics">
        <title>The genome sequence of Propionibacterium acidipropionici provides insights into its biotechnological and industrial potential.</title>
        <authorList>
            <person name="Parizzi L.P."/>
            <person name="Grassi M.C."/>
            <person name="Llerena L.A."/>
            <person name="Carazzolle M.F."/>
            <person name="Queiroz V.L."/>
            <person name="Lunardi I."/>
            <person name="Zeidler A.F."/>
            <person name="Teixeira P.J."/>
            <person name="Mieczkowski P."/>
            <person name="Rincones J."/>
            <person name="Pereira G.A."/>
        </authorList>
    </citation>
    <scope>NUCLEOTIDE SEQUENCE [LARGE SCALE GENOMIC DNA]</scope>
    <source>
        <strain evidence="10">ATCC 4875 / DSM 20272 / JCM 6432 / NBRC 12425 / NCIMB 8070</strain>
    </source>
</reference>
<evidence type="ECO:0000256" key="2">
    <source>
        <dbReference type="ARBA" id="ARBA00022448"/>
    </source>
</evidence>
<dbReference type="AlphaFoldDB" id="K7SGY2"/>
<evidence type="ECO:0000256" key="5">
    <source>
        <dbReference type="ARBA" id="ARBA00022989"/>
    </source>
</evidence>
<keyword evidence="5 7" id="KW-1133">Transmembrane helix</keyword>
<feature type="transmembrane region" description="Helical" evidence="7">
    <location>
        <begin position="116"/>
        <end position="137"/>
    </location>
</feature>
<dbReference type="Proteomes" id="UP000000214">
    <property type="component" value="Chromosome"/>
</dbReference>
<dbReference type="GO" id="GO:0005886">
    <property type="term" value="C:plasma membrane"/>
    <property type="evidence" value="ECO:0007669"/>
    <property type="project" value="UniProtKB-SubCell"/>
</dbReference>
<comment type="subcellular location">
    <subcellularLocation>
        <location evidence="1 7">Cell membrane</location>
        <topology evidence="1 7">Multi-pass membrane protein</topology>
    </subcellularLocation>
</comment>
<dbReference type="KEGG" id="pbo:PACID_06920"/>
<feature type="transmembrane region" description="Helical" evidence="7">
    <location>
        <begin position="276"/>
        <end position="294"/>
    </location>
</feature>